<feature type="region of interest" description="Disordered" evidence="1">
    <location>
        <begin position="91"/>
        <end position="115"/>
    </location>
</feature>
<feature type="compositionally biased region" description="Basic and acidic residues" evidence="1">
    <location>
        <begin position="20"/>
        <end position="33"/>
    </location>
</feature>
<comment type="caution">
    <text evidence="2">The sequence shown here is derived from an EMBL/GenBank/DDBJ whole genome shotgun (WGS) entry which is preliminary data.</text>
</comment>
<accession>A0A5C6EJK8</accession>
<sequence length="115" mass="12966">MGMKRASGKQRRNVASMNPAREKQRRDAASLDFVRVGDARRPLIVSKRDQPGKFRQSDVWKEPSTPGIEYCVRVFPHTQSNNVCHHRVAGDDVTSRKPNHRHSGAWLGYSVPSSA</sequence>
<protein>
    <submittedName>
        <fullName evidence="2">Uncharacterized protein</fullName>
    </submittedName>
</protein>
<name>A0A5C6EJK8_9BACT</name>
<dbReference type="EMBL" id="SJPW01000006">
    <property type="protein sequence ID" value="TWU48988.1"/>
    <property type="molecule type" value="Genomic_DNA"/>
</dbReference>
<dbReference type="AlphaFoldDB" id="A0A5C6EJK8"/>
<feature type="compositionally biased region" description="Basic residues" evidence="1">
    <location>
        <begin position="1"/>
        <end position="12"/>
    </location>
</feature>
<organism evidence="2 3">
    <name type="scientific">Rubripirellula tenax</name>
    <dbReference type="NCBI Taxonomy" id="2528015"/>
    <lineage>
        <taxon>Bacteria</taxon>
        <taxon>Pseudomonadati</taxon>
        <taxon>Planctomycetota</taxon>
        <taxon>Planctomycetia</taxon>
        <taxon>Pirellulales</taxon>
        <taxon>Pirellulaceae</taxon>
        <taxon>Rubripirellula</taxon>
    </lineage>
</organism>
<dbReference type="Proteomes" id="UP000318288">
    <property type="component" value="Unassembled WGS sequence"/>
</dbReference>
<proteinExistence type="predicted"/>
<evidence type="ECO:0000313" key="2">
    <source>
        <dbReference type="EMBL" id="TWU48988.1"/>
    </source>
</evidence>
<reference evidence="2 3" key="1">
    <citation type="submission" date="2019-02" db="EMBL/GenBank/DDBJ databases">
        <title>Deep-cultivation of Planctomycetes and their phenomic and genomic characterization uncovers novel biology.</title>
        <authorList>
            <person name="Wiegand S."/>
            <person name="Jogler M."/>
            <person name="Boedeker C."/>
            <person name="Pinto D."/>
            <person name="Vollmers J."/>
            <person name="Rivas-Marin E."/>
            <person name="Kohn T."/>
            <person name="Peeters S.H."/>
            <person name="Heuer A."/>
            <person name="Rast P."/>
            <person name="Oberbeckmann S."/>
            <person name="Bunk B."/>
            <person name="Jeske O."/>
            <person name="Meyerdierks A."/>
            <person name="Storesund J.E."/>
            <person name="Kallscheuer N."/>
            <person name="Luecker S."/>
            <person name="Lage O.M."/>
            <person name="Pohl T."/>
            <person name="Merkel B.J."/>
            <person name="Hornburger P."/>
            <person name="Mueller R.-W."/>
            <person name="Bruemmer F."/>
            <person name="Labrenz M."/>
            <person name="Spormann A.M."/>
            <person name="Op Den Camp H."/>
            <person name="Overmann J."/>
            <person name="Amann R."/>
            <person name="Jetten M.S.M."/>
            <person name="Mascher T."/>
            <person name="Medema M.H."/>
            <person name="Devos D.P."/>
            <person name="Kaster A.-K."/>
            <person name="Ovreas L."/>
            <person name="Rohde M."/>
            <person name="Galperin M.Y."/>
            <person name="Jogler C."/>
        </authorList>
    </citation>
    <scope>NUCLEOTIDE SEQUENCE [LARGE SCALE GENOMIC DNA]</scope>
    <source>
        <strain evidence="2 3">Poly51</strain>
    </source>
</reference>
<feature type="region of interest" description="Disordered" evidence="1">
    <location>
        <begin position="1"/>
        <end position="33"/>
    </location>
</feature>
<evidence type="ECO:0000256" key="1">
    <source>
        <dbReference type="SAM" id="MobiDB-lite"/>
    </source>
</evidence>
<gene>
    <name evidence="2" type="ORF">Poly51_48920</name>
</gene>
<keyword evidence="3" id="KW-1185">Reference proteome</keyword>
<evidence type="ECO:0000313" key="3">
    <source>
        <dbReference type="Proteomes" id="UP000318288"/>
    </source>
</evidence>